<sequence>MATIEVLTRSNFKKWEEDIEFAMEMADVDLSLVSDKPGDLTIASTEDEKLVHAAWMKSNLICLLSMRRSILDHLKSGLLTDCTAKELMTAISERYRVSSNADIGSLLQVLFNMKYDGNGGVRDYIIRMVDYQTKLKALKVDLPDTCIVHQALNTLPPEFSIIKTNYNSQDESWCINDLISRVVAEEEKLKNHKGQVALYVAGSNSHKGKKSKSYNNKAAHETTKELGQSSNMGPNKVSFKKNGDHCFFCNKKCHMKKDCLKYKTWLAKRENTGNDSLALVCESNISKAPYSSWWLDSGATNHVAFTI</sequence>
<dbReference type="InParanoid" id="A0A1Q3BCK0"/>
<dbReference type="InterPro" id="IPR036875">
    <property type="entry name" value="Znf_CCHC_sf"/>
</dbReference>
<dbReference type="PANTHER" id="PTHR35317">
    <property type="entry name" value="OS04G0629600 PROTEIN"/>
    <property type="match status" value="1"/>
</dbReference>
<dbReference type="AlphaFoldDB" id="A0A1Q3BCK0"/>
<protein>
    <submittedName>
        <fullName evidence="2">UBN2 domain-containing protein</fullName>
    </submittedName>
</protein>
<feature type="region of interest" description="Disordered" evidence="1">
    <location>
        <begin position="205"/>
        <end position="234"/>
    </location>
</feature>
<keyword evidence="3" id="KW-1185">Reference proteome</keyword>
<dbReference type="GO" id="GO:0003676">
    <property type="term" value="F:nucleic acid binding"/>
    <property type="evidence" value="ECO:0007669"/>
    <property type="project" value="InterPro"/>
</dbReference>
<dbReference type="PANTHER" id="PTHR35317:SF32">
    <property type="entry name" value="DUF4219 DOMAIN-CONTAINING PROTEIN"/>
    <property type="match status" value="1"/>
</dbReference>
<accession>A0A1Q3BCK0</accession>
<evidence type="ECO:0000256" key="1">
    <source>
        <dbReference type="SAM" id="MobiDB-lite"/>
    </source>
</evidence>
<dbReference type="EMBL" id="BDDD01000425">
    <property type="protein sequence ID" value="GAV65649.1"/>
    <property type="molecule type" value="Genomic_DNA"/>
</dbReference>
<gene>
    <name evidence="2" type="ORF">CFOL_v3_09163</name>
</gene>
<dbReference type="Proteomes" id="UP000187406">
    <property type="component" value="Unassembled WGS sequence"/>
</dbReference>
<proteinExistence type="predicted"/>
<dbReference type="OrthoDB" id="8061141at2759"/>
<reference evidence="3" key="1">
    <citation type="submission" date="2016-04" db="EMBL/GenBank/DDBJ databases">
        <title>Cephalotus genome sequencing.</title>
        <authorList>
            <person name="Fukushima K."/>
            <person name="Hasebe M."/>
            <person name="Fang X."/>
        </authorList>
    </citation>
    <scope>NUCLEOTIDE SEQUENCE [LARGE SCALE GENOMIC DNA]</scope>
    <source>
        <strain evidence="3">cv. St1</strain>
    </source>
</reference>
<evidence type="ECO:0000313" key="2">
    <source>
        <dbReference type="EMBL" id="GAV65649.1"/>
    </source>
</evidence>
<dbReference type="SUPFAM" id="SSF57756">
    <property type="entry name" value="Retrovirus zinc finger-like domains"/>
    <property type="match status" value="1"/>
</dbReference>
<dbReference type="GO" id="GO:0008270">
    <property type="term" value="F:zinc ion binding"/>
    <property type="evidence" value="ECO:0007669"/>
    <property type="project" value="InterPro"/>
</dbReference>
<evidence type="ECO:0000313" key="3">
    <source>
        <dbReference type="Proteomes" id="UP000187406"/>
    </source>
</evidence>
<name>A0A1Q3BCK0_CEPFO</name>
<dbReference type="Pfam" id="PF14223">
    <property type="entry name" value="Retrotran_gag_2"/>
    <property type="match status" value="1"/>
</dbReference>
<organism evidence="2 3">
    <name type="scientific">Cephalotus follicularis</name>
    <name type="common">Albany pitcher plant</name>
    <dbReference type="NCBI Taxonomy" id="3775"/>
    <lineage>
        <taxon>Eukaryota</taxon>
        <taxon>Viridiplantae</taxon>
        <taxon>Streptophyta</taxon>
        <taxon>Embryophyta</taxon>
        <taxon>Tracheophyta</taxon>
        <taxon>Spermatophyta</taxon>
        <taxon>Magnoliopsida</taxon>
        <taxon>eudicotyledons</taxon>
        <taxon>Gunneridae</taxon>
        <taxon>Pentapetalae</taxon>
        <taxon>rosids</taxon>
        <taxon>fabids</taxon>
        <taxon>Oxalidales</taxon>
        <taxon>Cephalotaceae</taxon>
        <taxon>Cephalotus</taxon>
    </lineage>
</organism>
<comment type="caution">
    <text evidence="2">The sequence shown here is derived from an EMBL/GenBank/DDBJ whole genome shotgun (WGS) entry which is preliminary data.</text>
</comment>